<feature type="transmembrane region" description="Helical" evidence="1">
    <location>
        <begin position="737"/>
        <end position="754"/>
    </location>
</feature>
<name>A0AA89BSC8_PINIB</name>
<reference evidence="2" key="1">
    <citation type="submission" date="2019-08" db="EMBL/GenBank/DDBJ databases">
        <title>The improved chromosome-level genome for the pearl oyster Pinctada fucata martensii using PacBio sequencing and Hi-C.</title>
        <authorList>
            <person name="Zheng Z."/>
        </authorList>
    </citation>
    <scope>NUCLEOTIDE SEQUENCE</scope>
    <source>
        <strain evidence="2">ZZ-2019</strain>
        <tissue evidence="2">Adductor muscle</tissue>
    </source>
</reference>
<protein>
    <submittedName>
        <fullName evidence="2">Uncharacterized protein</fullName>
    </submittedName>
</protein>
<feature type="transmembrane region" description="Helical" evidence="1">
    <location>
        <begin position="819"/>
        <end position="841"/>
    </location>
</feature>
<evidence type="ECO:0000256" key="1">
    <source>
        <dbReference type="SAM" id="Phobius"/>
    </source>
</evidence>
<feature type="transmembrane region" description="Helical" evidence="1">
    <location>
        <begin position="662"/>
        <end position="687"/>
    </location>
</feature>
<keyword evidence="1" id="KW-0812">Transmembrane</keyword>
<proteinExistence type="predicted"/>
<gene>
    <name evidence="2" type="ORF">FSP39_006022</name>
</gene>
<feature type="transmembrane region" description="Helical" evidence="1">
    <location>
        <begin position="514"/>
        <end position="531"/>
    </location>
</feature>
<organism evidence="2 3">
    <name type="scientific">Pinctada imbricata</name>
    <name type="common">Atlantic pearl-oyster</name>
    <name type="synonym">Pinctada martensii</name>
    <dbReference type="NCBI Taxonomy" id="66713"/>
    <lineage>
        <taxon>Eukaryota</taxon>
        <taxon>Metazoa</taxon>
        <taxon>Spiralia</taxon>
        <taxon>Lophotrochozoa</taxon>
        <taxon>Mollusca</taxon>
        <taxon>Bivalvia</taxon>
        <taxon>Autobranchia</taxon>
        <taxon>Pteriomorphia</taxon>
        <taxon>Pterioida</taxon>
        <taxon>Pterioidea</taxon>
        <taxon>Pteriidae</taxon>
        <taxon>Pinctada</taxon>
    </lineage>
</organism>
<accession>A0AA89BSC8</accession>
<evidence type="ECO:0000313" key="2">
    <source>
        <dbReference type="EMBL" id="KAK3085606.1"/>
    </source>
</evidence>
<keyword evidence="1" id="KW-0472">Membrane</keyword>
<sequence length="868" mass="101132">MITRGMLKRKHMTAVPTSQNEVHQFKLDAIKELKIVGIKAEEKVKVVPGFSQCSGHRAVFFKHGQNNVFKLELGITQSDNFITKTFACPKVSCNVQDKTFTELANHHLICHRIEGETIKQVCCGEEFPFFELFCEHVYIYHRNTSSTIRPYFYNIRQTKLDEYLKKHKVCFLYSFEMEVTFNDLLDLGGQIILSFDRYWIFMWNCQDFVVWYLYSLGIPLQVLDPTLSDKLTGSSTDSNVRKVQGFKGWLWYKQPEQLKRFGSIVEQARYTCNKCEFLPLLTIEALNQHEQFAHKDQNTHHSDPCQVNEKEVCHYLSGGGQGLSLSSEPTRRWDVYRLRGKSATAHASVVFRPWILDQKKDAKSIRPSEIFVSVEKRLNYREMPYLFVRDLDEKYQRKLERCCTIAVSIQELVDYISLVFGCMIAKGLTQTCVEYVFYLLKMLFGDKNADRTAFVVESAYTRHRGQMRQYLYQRIEKIITHEKFAVDVHSTVGSDTLTQRGRIAQVATRLHGKYLAMLPLLVMFMMTLLYFSTIGKIIFLLMIVFTVYFMYSVVFSHYRIIGKRWLLLKISKSWNSETRLILVQDLIHVLSMVLLVGEVCLDLDKLQSMILIQMIWLNFLFMSREVENRCTVTQRRFQGSFKPSVFKLLQFNLSRDCLRVSVIMTFLLPAYIIRLFILLEMLTIILCSRVFPRTFPLKHFTGNESPEFHVFLFVFLIIMSGLLFYTGDIMIPHTNVSQIHILFFVTYLSISLWINSNEALKQMHYVQEISSPSQRFLMTDTKETMQHLRICLMIFSRICFIVFVLPILGKLALLFSSAFQAMLVFLSLSLYAHCASVCIAIDIKDILMTLVEDALKKDNPVLQHASLL</sequence>
<dbReference type="EMBL" id="VSWD01000012">
    <property type="protein sequence ID" value="KAK3085606.1"/>
    <property type="molecule type" value="Genomic_DNA"/>
</dbReference>
<feature type="transmembrane region" description="Helical" evidence="1">
    <location>
        <begin position="537"/>
        <end position="558"/>
    </location>
</feature>
<feature type="transmembrane region" description="Helical" evidence="1">
    <location>
        <begin position="708"/>
        <end position="725"/>
    </location>
</feature>
<dbReference type="Proteomes" id="UP001186944">
    <property type="component" value="Unassembled WGS sequence"/>
</dbReference>
<keyword evidence="1" id="KW-1133">Transmembrane helix</keyword>
<feature type="transmembrane region" description="Helical" evidence="1">
    <location>
        <begin position="790"/>
        <end position="813"/>
    </location>
</feature>
<comment type="caution">
    <text evidence="2">The sequence shown here is derived from an EMBL/GenBank/DDBJ whole genome shotgun (WGS) entry which is preliminary data.</text>
</comment>
<evidence type="ECO:0000313" key="3">
    <source>
        <dbReference type="Proteomes" id="UP001186944"/>
    </source>
</evidence>
<dbReference type="AlphaFoldDB" id="A0AA89BSC8"/>
<keyword evidence="3" id="KW-1185">Reference proteome</keyword>